<dbReference type="InterPro" id="IPR016833">
    <property type="entry name" value="Put_Na-Bile_cotransptr"/>
</dbReference>
<comment type="caution">
    <text evidence="3">The sequence shown here is derived from an EMBL/GenBank/DDBJ whole genome shotgun (WGS) entry which is preliminary data.</text>
</comment>
<dbReference type="AlphaFoldDB" id="A0A246JFF0"/>
<gene>
    <name evidence="3" type="ORF">CDN99_09230</name>
</gene>
<keyword evidence="2" id="KW-0472">Membrane</keyword>
<feature type="region of interest" description="Disordered" evidence="1">
    <location>
        <begin position="332"/>
        <end position="351"/>
    </location>
</feature>
<keyword evidence="4" id="KW-1185">Reference proteome</keyword>
<dbReference type="PANTHER" id="PTHR18640">
    <property type="entry name" value="SOLUTE CARRIER FAMILY 10 MEMBER 7"/>
    <property type="match status" value="1"/>
</dbReference>
<name>A0A246JFF0_9BURK</name>
<evidence type="ECO:0000313" key="3">
    <source>
        <dbReference type="EMBL" id="OWQ91345.1"/>
    </source>
</evidence>
<feature type="transmembrane region" description="Helical" evidence="2">
    <location>
        <begin position="209"/>
        <end position="229"/>
    </location>
</feature>
<dbReference type="Proteomes" id="UP000197468">
    <property type="component" value="Unassembled WGS sequence"/>
</dbReference>
<sequence>MAMSVRAWVRKEWFLLALVGAVGLASVWPDLGRSGGLLQLQAVSNWGVALVFFLTGLGLSASALRDGALKWRVHLLVQLSTYALFPLLWWGFTALFGRWLPHDLALGFAYLCALPSTISSSVAMTVLAKGNVPAAIFNASASSLLGIVLTPLLVTLMAGAGGATLPFGEAVWKLTQLLLLPLVAGQLLRPLLLGFYLRHKSRISLIDRCVIILLVLSAFSDSVASGLWRDHGAELLVKAAIGAALFLAAVIVLSRFASRAMGLSVEDEIAAVFCGSKKTLASGVPMAKLLFGANPAVGVIVLPIMFYHQLQLILCSWLAQRYAARLSPAAAPATAPSAAPTGAQNADGRAV</sequence>
<dbReference type="EMBL" id="NIOF01000003">
    <property type="protein sequence ID" value="OWQ91345.1"/>
    <property type="molecule type" value="Genomic_DNA"/>
</dbReference>
<evidence type="ECO:0000256" key="1">
    <source>
        <dbReference type="SAM" id="MobiDB-lite"/>
    </source>
</evidence>
<dbReference type="PIRSF" id="PIRSF026166">
    <property type="entry name" value="UCP026166"/>
    <property type="match status" value="1"/>
</dbReference>
<evidence type="ECO:0000256" key="2">
    <source>
        <dbReference type="SAM" id="Phobius"/>
    </source>
</evidence>
<dbReference type="GO" id="GO:0005886">
    <property type="term" value="C:plasma membrane"/>
    <property type="evidence" value="ECO:0007669"/>
    <property type="project" value="TreeGrafter"/>
</dbReference>
<keyword evidence="2" id="KW-1133">Transmembrane helix</keyword>
<keyword evidence="2" id="KW-0812">Transmembrane</keyword>
<feature type="transmembrane region" description="Helical" evidence="2">
    <location>
        <begin position="76"/>
        <end position="96"/>
    </location>
</feature>
<organism evidence="3 4">
    <name type="scientific">Roseateles aquatilis</name>
    <dbReference type="NCBI Taxonomy" id="431061"/>
    <lineage>
        <taxon>Bacteria</taxon>
        <taxon>Pseudomonadati</taxon>
        <taxon>Pseudomonadota</taxon>
        <taxon>Betaproteobacteria</taxon>
        <taxon>Burkholderiales</taxon>
        <taxon>Sphaerotilaceae</taxon>
        <taxon>Roseateles</taxon>
    </lineage>
</organism>
<feature type="transmembrane region" description="Helical" evidence="2">
    <location>
        <begin position="135"/>
        <end position="158"/>
    </location>
</feature>
<proteinExistence type="predicted"/>
<dbReference type="InterPro" id="IPR038770">
    <property type="entry name" value="Na+/solute_symporter_sf"/>
</dbReference>
<reference evidence="3 4" key="1">
    <citation type="journal article" date="2008" name="Int. J. Syst. Evol. Microbiol.">
        <title>Description of Roseateles aquatilis sp. nov. and Roseateles terrae sp. nov., in the class Betaproteobacteria, and emended description of the genus Roseateles.</title>
        <authorList>
            <person name="Gomila M."/>
            <person name="Bowien B."/>
            <person name="Falsen E."/>
            <person name="Moore E.R."/>
            <person name="Lalucat J."/>
        </authorList>
    </citation>
    <scope>NUCLEOTIDE SEQUENCE [LARGE SCALE GENOMIC DNA]</scope>
    <source>
        <strain evidence="3 4">CCUG 48205</strain>
    </source>
</reference>
<evidence type="ECO:0000313" key="4">
    <source>
        <dbReference type="Proteomes" id="UP000197468"/>
    </source>
</evidence>
<accession>A0A246JFF0</accession>
<dbReference type="Pfam" id="PF13593">
    <property type="entry name" value="SBF_like"/>
    <property type="match status" value="1"/>
</dbReference>
<feature type="transmembrane region" description="Helical" evidence="2">
    <location>
        <begin position="235"/>
        <end position="253"/>
    </location>
</feature>
<feature type="transmembrane region" description="Helical" evidence="2">
    <location>
        <begin position="178"/>
        <end position="197"/>
    </location>
</feature>
<feature type="compositionally biased region" description="Low complexity" evidence="1">
    <location>
        <begin position="332"/>
        <end position="344"/>
    </location>
</feature>
<feature type="transmembrane region" description="Helical" evidence="2">
    <location>
        <begin position="45"/>
        <end position="64"/>
    </location>
</feature>
<protein>
    <submittedName>
        <fullName evidence="3">Bile acid:sodium symporter</fullName>
    </submittedName>
</protein>
<dbReference type="PANTHER" id="PTHR18640:SF5">
    <property type="entry name" value="SODIUM_BILE ACID COTRANSPORTER 7"/>
    <property type="match status" value="1"/>
</dbReference>
<dbReference type="Gene3D" id="1.20.1530.20">
    <property type="match status" value="1"/>
</dbReference>
<feature type="transmembrane region" description="Helical" evidence="2">
    <location>
        <begin position="108"/>
        <end position="128"/>
    </location>
</feature>
<dbReference type="OrthoDB" id="9792271at2"/>